<evidence type="ECO:0000313" key="17">
    <source>
        <dbReference type="Proteomes" id="UP000199520"/>
    </source>
</evidence>
<dbReference type="Pfam" id="PF05697">
    <property type="entry name" value="Trigger_N"/>
    <property type="match status" value="1"/>
</dbReference>
<dbReference type="FunFam" id="3.10.50.40:FF:000001">
    <property type="entry name" value="Trigger factor"/>
    <property type="match status" value="1"/>
</dbReference>
<dbReference type="OrthoDB" id="9767721at2"/>
<organism evidence="16 17">
    <name type="scientific">Pelosinus propionicus DSM 13327</name>
    <dbReference type="NCBI Taxonomy" id="1123291"/>
    <lineage>
        <taxon>Bacteria</taxon>
        <taxon>Bacillati</taxon>
        <taxon>Bacillota</taxon>
        <taxon>Negativicutes</taxon>
        <taxon>Selenomonadales</taxon>
        <taxon>Sporomusaceae</taxon>
        <taxon>Pelosinus</taxon>
    </lineage>
</organism>
<comment type="similarity">
    <text evidence="2 12 14">Belongs to the FKBP-type PPIase family. Tig subfamily.</text>
</comment>
<evidence type="ECO:0000313" key="16">
    <source>
        <dbReference type="EMBL" id="SFL66214.1"/>
    </source>
</evidence>
<evidence type="ECO:0000259" key="15">
    <source>
        <dbReference type="PROSITE" id="PS50059"/>
    </source>
</evidence>
<dbReference type="InterPro" id="IPR037041">
    <property type="entry name" value="Trigger_fac_C_sf"/>
</dbReference>
<dbReference type="Pfam" id="PF05698">
    <property type="entry name" value="Trigger_C"/>
    <property type="match status" value="1"/>
</dbReference>
<dbReference type="InterPro" id="IPR036611">
    <property type="entry name" value="Trigger_fac_ribosome-bd_sf"/>
</dbReference>
<keyword evidence="7 12" id="KW-0143">Chaperone</keyword>
<evidence type="ECO:0000256" key="3">
    <source>
        <dbReference type="ARBA" id="ARBA00013194"/>
    </source>
</evidence>
<dbReference type="Gene3D" id="3.10.50.40">
    <property type="match status" value="1"/>
</dbReference>
<dbReference type="PANTHER" id="PTHR30560:SF3">
    <property type="entry name" value="TRIGGER FACTOR-LIKE PROTEIN TIG, CHLOROPLASTIC"/>
    <property type="match status" value="1"/>
</dbReference>
<reference evidence="17" key="1">
    <citation type="submission" date="2016-10" db="EMBL/GenBank/DDBJ databases">
        <authorList>
            <person name="Varghese N."/>
            <person name="Submissions S."/>
        </authorList>
    </citation>
    <scope>NUCLEOTIDE SEQUENCE [LARGE SCALE GENOMIC DNA]</scope>
    <source>
        <strain evidence="17">DSM 13327</strain>
    </source>
</reference>
<dbReference type="Proteomes" id="UP000199520">
    <property type="component" value="Unassembled WGS sequence"/>
</dbReference>
<dbReference type="EC" id="5.2.1.8" evidence="3 12"/>
<evidence type="ECO:0000256" key="4">
    <source>
        <dbReference type="ARBA" id="ARBA00016902"/>
    </source>
</evidence>
<dbReference type="SUPFAM" id="SSF102735">
    <property type="entry name" value="Trigger factor ribosome-binding domain"/>
    <property type="match status" value="1"/>
</dbReference>
<dbReference type="PANTHER" id="PTHR30560">
    <property type="entry name" value="TRIGGER FACTOR CHAPERONE AND PEPTIDYL-PROLYL CIS/TRANS ISOMERASE"/>
    <property type="match status" value="1"/>
</dbReference>
<dbReference type="PROSITE" id="PS50059">
    <property type="entry name" value="FKBP_PPIASE"/>
    <property type="match status" value="1"/>
</dbReference>
<evidence type="ECO:0000256" key="10">
    <source>
        <dbReference type="ARBA" id="ARBA00024849"/>
    </source>
</evidence>
<dbReference type="HAMAP" id="MF_00303">
    <property type="entry name" value="Trigger_factor_Tig"/>
    <property type="match status" value="1"/>
</dbReference>
<evidence type="ECO:0000256" key="8">
    <source>
        <dbReference type="ARBA" id="ARBA00023235"/>
    </source>
</evidence>
<dbReference type="SUPFAM" id="SSF54534">
    <property type="entry name" value="FKBP-like"/>
    <property type="match status" value="1"/>
</dbReference>
<dbReference type="Gene3D" id="1.10.3120.10">
    <property type="entry name" value="Trigger factor, C-terminal domain"/>
    <property type="match status" value="1"/>
</dbReference>
<gene>
    <name evidence="12" type="primary">tig</name>
    <name evidence="16" type="ORF">SAMN04490355_1012107</name>
</gene>
<dbReference type="RefSeq" id="WP_090935279.1">
    <property type="nucleotide sequence ID" value="NZ_FOTS01000012.1"/>
</dbReference>
<dbReference type="PIRSF" id="PIRSF003095">
    <property type="entry name" value="Trigger_factor"/>
    <property type="match status" value="1"/>
</dbReference>
<evidence type="ECO:0000256" key="14">
    <source>
        <dbReference type="RuleBase" id="RU003914"/>
    </source>
</evidence>
<evidence type="ECO:0000256" key="11">
    <source>
        <dbReference type="ARBA" id="ARBA00029986"/>
    </source>
</evidence>
<dbReference type="GO" id="GO:0015031">
    <property type="term" value="P:protein transport"/>
    <property type="evidence" value="ECO:0007669"/>
    <property type="project" value="UniProtKB-UniRule"/>
</dbReference>
<evidence type="ECO:0000256" key="6">
    <source>
        <dbReference type="ARBA" id="ARBA00023110"/>
    </source>
</evidence>
<dbReference type="InterPro" id="IPR027304">
    <property type="entry name" value="Trigger_fact/SurA_dom_sf"/>
</dbReference>
<comment type="subcellular location">
    <subcellularLocation>
        <location evidence="12">Cytoplasm</location>
    </subcellularLocation>
    <text evidence="12">About half TF is bound to the ribosome near the polypeptide exit tunnel while the other half is free in the cytoplasm.</text>
</comment>
<keyword evidence="6 12" id="KW-0697">Rotamase</keyword>
<keyword evidence="5 12" id="KW-0132">Cell division</keyword>
<evidence type="ECO:0000256" key="1">
    <source>
        <dbReference type="ARBA" id="ARBA00000971"/>
    </source>
</evidence>
<evidence type="ECO:0000256" key="7">
    <source>
        <dbReference type="ARBA" id="ARBA00023186"/>
    </source>
</evidence>
<dbReference type="InterPro" id="IPR008880">
    <property type="entry name" value="Trigger_fac_C"/>
</dbReference>
<dbReference type="InterPro" id="IPR008881">
    <property type="entry name" value="Trigger_fac_ribosome-bd_bac"/>
</dbReference>
<keyword evidence="17" id="KW-1185">Reference proteome</keyword>
<dbReference type="AlphaFoldDB" id="A0A1I4JI82"/>
<dbReference type="InterPro" id="IPR001179">
    <property type="entry name" value="PPIase_FKBP_dom"/>
</dbReference>
<keyword evidence="9 12" id="KW-0131">Cell cycle</keyword>
<evidence type="ECO:0000256" key="2">
    <source>
        <dbReference type="ARBA" id="ARBA00005464"/>
    </source>
</evidence>
<protein>
    <recommendedName>
        <fullName evidence="4 12">Trigger factor</fullName>
        <shortName evidence="12">TF</shortName>
        <ecNumber evidence="3 12">5.2.1.8</ecNumber>
    </recommendedName>
    <alternativeName>
        <fullName evidence="11 12">PPIase</fullName>
    </alternativeName>
</protein>
<evidence type="ECO:0000256" key="5">
    <source>
        <dbReference type="ARBA" id="ARBA00022618"/>
    </source>
</evidence>
<dbReference type="GO" id="GO:0043335">
    <property type="term" value="P:protein unfolding"/>
    <property type="evidence" value="ECO:0007669"/>
    <property type="project" value="TreeGrafter"/>
</dbReference>
<dbReference type="InterPro" id="IPR005215">
    <property type="entry name" value="Trig_fac"/>
</dbReference>
<dbReference type="GO" id="GO:0044183">
    <property type="term" value="F:protein folding chaperone"/>
    <property type="evidence" value="ECO:0007669"/>
    <property type="project" value="TreeGrafter"/>
</dbReference>
<comment type="function">
    <text evidence="10 12">Involved in protein export. Acts as a chaperone by maintaining the newly synthesized protein in an open conformation. Functions as a peptidyl-prolyl cis-trans isomerase.</text>
</comment>
<dbReference type="InterPro" id="IPR046357">
    <property type="entry name" value="PPIase_dom_sf"/>
</dbReference>
<accession>A0A1I4JI82</accession>
<keyword evidence="12" id="KW-0963">Cytoplasm</keyword>
<dbReference type="GO" id="GO:0051301">
    <property type="term" value="P:cell division"/>
    <property type="evidence" value="ECO:0007669"/>
    <property type="project" value="UniProtKB-KW"/>
</dbReference>
<dbReference type="EMBL" id="FOTS01000012">
    <property type="protein sequence ID" value="SFL66214.1"/>
    <property type="molecule type" value="Genomic_DNA"/>
</dbReference>
<dbReference type="Gene3D" id="3.30.70.1050">
    <property type="entry name" value="Trigger factor ribosome-binding domain"/>
    <property type="match status" value="1"/>
</dbReference>
<dbReference type="GO" id="GO:0003755">
    <property type="term" value="F:peptidyl-prolyl cis-trans isomerase activity"/>
    <property type="evidence" value="ECO:0007669"/>
    <property type="project" value="UniProtKB-UniRule"/>
</dbReference>
<dbReference type="GO" id="GO:0005737">
    <property type="term" value="C:cytoplasm"/>
    <property type="evidence" value="ECO:0007669"/>
    <property type="project" value="UniProtKB-SubCell"/>
</dbReference>
<dbReference type="GO" id="GO:0051083">
    <property type="term" value="P:'de novo' cotranslational protein folding"/>
    <property type="evidence" value="ECO:0007669"/>
    <property type="project" value="TreeGrafter"/>
</dbReference>
<evidence type="ECO:0000256" key="13">
    <source>
        <dbReference type="PROSITE-ProRule" id="PRU00277"/>
    </source>
</evidence>
<dbReference type="Pfam" id="PF00254">
    <property type="entry name" value="FKBP_C"/>
    <property type="match status" value="1"/>
</dbReference>
<dbReference type="NCBIfam" id="TIGR00115">
    <property type="entry name" value="tig"/>
    <property type="match status" value="1"/>
</dbReference>
<proteinExistence type="inferred from homology"/>
<comment type="domain">
    <text evidence="12">Consists of 3 domains; the N-terminus binds the ribosome, the middle domain has PPIase activity, while the C-terminus has intrinsic chaperone activity on its own.</text>
</comment>
<keyword evidence="8 12" id="KW-0413">Isomerase</keyword>
<dbReference type="STRING" id="1123291.SAMN04490355_1012107"/>
<evidence type="ECO:0000256" key="12">
    <source>
        <dbReference type="HAMAP-Rule" id="MF_00303"/>
    </source>
</evidence>
<name>A0A1I4JI82_9FIRM</name>
<sequence length="429" mass="47270">MKATMEKIDNHKVVFEIEVPQVEVAKAVEKAYRKLSNKVNIPGFRKGKTPRRILEMHIGKEALLDEAFEIMASPAYAQALEDNKIEPVSRPHIDVVTLAEDKDLLFKATVVAKPEITLGQYKGLKIAAAVEEVTEEKISAEVETMRNSHAKMVVAEDAVIEDGDFAIIDFEGFVDGVAFPGGDGKAYPLQIGSNTFIPGFEEQVIGAKAGSEIDVNVTFPAEYHAADLAGKEAVFKVKVHDVKRKELPALDDEFVKDVSDFNTVEELKADIKNKLEKAASDKADRDFRNEAIKQAVENATVEIPDVMVEDRISKMIEDLGANLESRGMKLDDYMKYMNTDIAALRQNYHESAVANVKTDLLLEAIVKAEALEVSVEEVDAEIATIAKGYGAEIEDVKAIINGQGKMSTVFDSILRKKAAQLIIDSVEKE</sequence>
<dbReference type="GO" id="GO:0043022">
    <property type="term" value="F:ribosome binding"/>
    <property type="evidence" value="ECO:0007669"/>
    <property type="project" value="TreeGrafter"/>
</dbReference>
<evidence type="ECO:0000256" key="9">
    <source>
        <dbReference type="ARBA" id="ARBA00023306"/>
    </source>
</evidence>
<feature type="domain" description="PPIase FKBP-type" evidence="15">
    <location>
        <begin position="163"/>
        <end position="245"/>
    </location>
</feature>
<dbReference type="SUPFAM" id="SSF109998">
    <property type="entry name" value="Triger factor/SurA peptide-binding domain-like"/>
    <property type="match status" value="1"/>
</dbReference>
<comment type="catalytic activity">
    <reaction evidence="1 12 13">
        <text>[protein]-peptidylproline (omega=180) = [protein]-peptidylproline (omega=0)</text>
        <dbReference type="Rhea" id="RHEA:16237"/>
        <dbReference type="Rhea" id="RHEA-COMP:10747"/>
        <dbReference type="Rhea" id="RHEA-COMP:10748"/>
        <dbReference type="ChEBI" id="CHEBI:83833"/>
        <dbReference type="ChEBI" id="CHEBI:83834"/>
        <dbReference type="EC" id="5.2.1.8"/>
    </reaction>
</comment>